<dbReference type="InterPro" id="IPR052906">
    <property type="entry name" value="Type_IV_Methyl-Rstrct_Enzyme"/>
</dbReference>
<proteinExistence type="predicted"/>
<gene>
    <name evidence="2" type="ORF">HUW51_17815</name>
</gene>
<keyword evidence="2" id="KW-0255">Endonuclease</keyword>
<name>A0A7G7GBF6_9BACT</name>
<dbReference type="SUPFAM" id="SSF52980">
    <property type="entry name" value="Restriction endonuclease-like"/>
    <property type="match status" value="1"/>
</dbReference>
<dbReference type="Gene3D" id="3.40.1350.10">
    <property type="match status" value="1"/>
</dbReference>
<evidence type="ECO:0000313" key="2">
    <source>
        <dbReference type="EMBL" id="QNF34490.1"/>
    </source>
</evidence>
<evidence type="ECO:0000313" key="3">
    <source>
        <dbReference type="Proteomes" id="UP000515237"/>
    </source>
</evidence>
<dbReference type="RefSeq" id="WP_185270968.1">
    <property type="nucleotide sequence ID" value="NZ_CP055156.1"/>
</dbReference>
<dbReference type="PANTHER" id="PTHR30015:SF7">
    <property type="entry name" value="TYPE IV METHYL-DIRECTED RESTRICTION ENZYME ECOKMRR"/>
    <property type="match status" value="1"/>
</dbReference>
<protein>
    <submittedName>
        <fullName evidence="2">Restriction endonuclease</fullName>
    </submittedName>
</protein>
<evidence type="ECO:0000259" key="1">
    <source>
        <dbReference type="Pfam" id="PF04471"/>
    </source>
</evidence>
<organism evidence="2 3">
    <name type="scientific">Adhaeribacter swui</name>
    <dbReference type="NCBI Taxonomy" id="2086471"/>
    <lineage>
        <taxon>Bacteria</taxon>
        <taxon>Pseudomonadati</taxon>
        <taxon>Bacteroidota</taxon>
        <taxon>Cytophagia</taxon>
        <taxon>Cytophagales</taxon>
        <taxon>Hymenobacteraceae</taxon>
        <taxon>Adhaeribacter</taxon>
    </lineage>
</organism>
<dbReference type="EMBL" id="CP055156">
    <property type="protein sequence ID" value="QNF34490.1"/>
    <property type="molecule type" value="Genomic_DNA"/>
</dbReference>
<dbReference type="Pfam" id="PF04471">
    <property type="entry name" value="Mrr_cat"/>
    <property type="match status" value="1"/>
</dbReference>
<feature type="domain" description="Restriction endonuclease type IV Mrr" evidence="1">
    <location>
        <begin position="209"/>
        <end position="323"/>
    </location>
</feature>
<dbReference type="InterPro" id="IPR007560">
    <property type="entry name" value="Restrct_endonuc_IV_Mrr"/>
</dbReference>
<accession>A0A7G7GBF6</accession>
<dbReference type="AlphaFoldDB" id="A0A7G7GBF6"/>
<dbReference type="GO" id="GO:0009307">
    <property type="term" value="P:DNA restriction-modification system"/>
    <property type="evidence" value="ECO:0007669"/>
    <property type="project" value="InterPro"/>
</dbReference>
<dbReference type="GO" id="GO:0015666">
    <property type="term" value="F:restriction endodeoxyribonuclease activity"/>
    <property type="evidence" value="ECO:0007669"/>
    <property type="project" value="TreeGrafter"/>
</dbReference>
<dbReference type="InterPro" id="IPR011335">
    <property type="entry name" value="Restrct_endonuc-II-like"/>
</dbReference>
<keyword evidence="2" id="KW-0378">Hydrolase</keyword>
<dbReference type="Proteomes" id="UP000515237">
    <property type="component" value="Chromosome"/>
</dbReference>
<reference evidence="2 3" key="1">
    <citation type="journal article" date="2018" name="Int. J. Syst. Evol. Microbiol.">
        <title>Adhaeribacter swui sp. nov., isolated from wet mud.</title>
        <authorList>
            <person name="Kim D.U."/>
            <person name="Kim K.W."/>
            <person name="Kang M.S."/>
            <person name="Kim J.Y."/>
            <person name="Jang J.H."/>
            <person name="Kim M.K."/>
        </authorList>
    </citation>
    <scope>NUCLEOTIDE SEQUENCE [LARGE SCALE GENOMIC DNA]</scope>
    <source>
        <strain evidence="2 3">KCTC 52873</strain>
    </source>
</reference>
<sequence>MKNVTNSNSTYNEMYVAFAMEKNSTQRFELITGFHPFEKRMLTEREERQIFSFLSLVNHTEIINSKVDLDYIKTAKLYLKLFPELHNYLGTSEQSFYKKLWQVVLNEVLPVKIGYVFSPYATATRTLLKDKIDKFKSEFHDLSYQDLRTKNKIVWTMPFPASSEFGVVVEEKVGIGSALKGGISINQFPSGFLSNYLLNSQQSFDKLLNANQFEELVGVVYENEGWKIKRTKKTRDGGKDLIATKITDSGEKIMAYIEAKKPDKNKIKVEQVREFYGVIRDETNRGYFVTSSVFTRDAKRWLQKKLNLAPVTIELIEGKELISKLSKLIDGNAFTYFHNTTP</sequence>
<dbReference type="GO" id="GO:0003677">
    <property type="term" value="F:DNA binding"/>
    <property type="evidence" value="ECO:0007669"/>
    <property type="project" value="InterPro"/>
</dbReference>
<dbReference type="KEGG" id="aswu:HUW51_17815"/>
<dbReference type="PANTHER" id="PTHR30015">
    <property type="entry name" value="MRR RESTRICTION SYSTEM PROTEIN"/>
    <property type="match status" value="1"/>
</dbReference>
<dbReference type="InterPro" id="IPR011856">
    <property type="entry name" value="tRNA_endonuc-like_dom_sf"/>
</dbReference>
<keyword evidence="3" id="KW-1185">Reference proteome</keyword>
<keyword evidence="2" id="KW-0540">Nuclease</keyword>